<gene>
    <name evidence="5" type="ORF">RHOBADRAFT_56442</name>
</gene>
<name>A0A0P9EEM2_RHOGW</name>
<keyword evidence="6" id="KW-1185">Reference proteome</keyword>
<dbReference type="PANTHER" id="PTHR43248:SF25">
    <property type="entry name" value="AB HYDROLASE-1 DOMAIN-CONTAINING PROTEIN-RELATED"/>
    <property type="match status" value="1"/>
</dbReference>
<evidence type="ECO:0000313" key="6">
    <source>
        <dbReference type="Proteomes" id="UP000053890"/>
    </source>
</evidence>
<feature type="domain" description="Peptidase S33 tripeptidyl aminopeptidase-like C-terminal" evidence="4">
    <location>
        <begin position="478"/>
        <end position="575"/>
    </location>
</feature>
<evidence type="ECO:0000256" key="2">
    <source>
        <dbReference type="ARBA" id="ARBA00022801"/>
    </source>
</evidence>
<proteinExistence type="inferred from homology"/>
<dbReference type="GO" id="GO:0016787">
    <property type="term" value="F:hydrolase activity"/>
    <property type="evidence" value="ECO:0007669"/>
    <property type="project" value="UniProtKB-KW"/>
</dbReference>
<dbReference type="InterPro" id="IPR029058">
    <property type="entry name" value="AB_hydrolase_fold"/>
</dbReference>
<dbReference type="InterPro" id="IPR051601">
    <property type="entry name" value="Serine_prot/Carboxylest_S33"/>
</dbReference>
<accession>A0A0P9EEM2</accession>
<evidence type="ECO:0000256" key="1">
    <source>
        <dbReference type="ARBA" id="ARBA00010088"/>
    </source>
</evidence>
<evidence type="ECO:0008006" key="7">
    <source>
        <dbReference type="Google" id="ProtNLM"/>
    </source>
</evidence>
<comment type="similarity">
    <text evidence="1">Belongs to the peptidase S33 family.</text>
</comment>
<sequence length="626" mass="67276">MDPEKLPQQPAASLPARHARTKQALLVVAALVLAAIHSARLCFNTSTTATLVQPGGGIWWSQCPDDSTTYCGFLNVPRDYTDPKADDLVSLALRMIPATVPPKERLGYLFTNPGGPGGSGTLAILHFGTILSRIVSGRYNIISWDPRSVNLTSPGLECFASEGDANRFQRDVEHAGLSYEALGSSALASSRNASLAAGLSWTRRIDAFSRALDSACDTPANQAILRSSSTAFTARDMKRIMEALGEETLTYWGFSYGTILGATFSAMFPELVGRVVLDGVSDSQTYTNDLLEWGRSGMHDTRKVIEGFFSSCAESGPRGCAFAPRDNSTGEALEKRYDALLERLRDEPMPVGASAVGPGVLTASDVQYTMFHSLYAPKTWPHLAQLLADTERGNGSDLFAAANSAALSPSRTPSSVKHWPFRRPSGGFSSSTAAIMCSDTDPAALRNSTVRGVWDYMNELARTTRSPTADIWTIWITQCRHWSAKALEVYRGPWTVADGLKKTNYPIVFFSLDADPVTPLSAAVKMQQGFGNSSSTLVTQSGFGHCSLAHPSLCTAKTIRSYFLDGTVPALGTHCDADDGFLFPHPGNDSATAAAGGTLSKEDAELRSAMWELSESVHAVGMGPRR</sequence>
<dbReference type="EMBL" id="KQ474091">
    <property type="protein sequence ID" value="KPV71836.1"/>
    <property type="molecule type" value="Genomic_DNA"/>
</dbReference>
<dbReference type="STRING" id="578459.A0A0P9EEM2"/>
<dbReference type="RefSeq" id="XP_018267885.1">
    <property type="nucleotide sequence ID" value="XM_018418348.1"/>
</dbReference>
<dbReference type="OrthoDB" id="425534at2759"/>
<dbReference type="Proteomes" id="UP000053890">
    <property type="component" value="Unassembled WGS sequence"/>
</dbReference>
<dbReference type="GeneID" id="28978795"/>
<evidence type="ECO:0000313" key="5">
    <source>
        <dbReference type="EMBL" id="KPV71836.1"/>
    </source>
</evidence>
<evidence type="ECO:0000259" key="3">
    <source>
        <dbReference type="Pfam" id="PF00561"/>
    </source>
</evidence>
<dbReference type="InterPro" id="IPR013595">
    <property type="entry name" value="Pept_S33_TAP-like_C"/>
</dbReference>
<reference evidence="5 6" key="1">
    <citation type="journal article" date="2015" name="Front. Microbiol.">
        <title>Genome sequence of the plant growth promoting endophytic yeast Rhodotorula graminis WP1.</title>
        <authorList>
            <person name="Firrincieli A."/>
            <person name="Otillar R."/>
            <person name="Salamov A."/>
            <person name="Schmutz J."/>
            <person name="Khan Z."/>
            <person name="Redman R.S."/>
            <person name="Fleck N.D."/>
            <person name="Lindquist E."/>
            <person name="Grigoriev I.V."/>
            <person name="Doty S.L."/>
        </authorList>
    </citation>
    <scope>NUCLEOTIDE SEQUENCE [LARGE SCALE GENOMIC DNA]</scope>
    <source>
        <strain evidence="5 6">WP1</strain>
    </source>
</reference>
<dbReference type="PANTHER" id="PTHR43248">
    <property type="entry name" value="2-SUCCINYL-6-HYDROXY-2,4-CYCLOHEXADIENE-1-CARBOXYLATE SYNTHASE"/>
    <property type="match status" value="1"/>
</dbReference>
<evidence type="ECO:0000259" key="4">
    <source>
        <dbReference type="Pfam" id="PF08386"/>
    </source>
</evidence>
<dbReference type="Gene3D" id="3.40.50.1820">
    <property type="entry name" value="alpha/beta hydrolase"/>
    <property type="match status" value="2"/>
</dbReference>
<organism evidence="5 6">
    <name type="scientific">Rhodotorula graminis (strain WP1)</name>
    <dbReference type="NCBI Taxonomy" id="578459"/>
    <lineage>
        <taxon>Eukaryota</taxon>
        <taxon>Fungi</taxon>
        <taxon>Dikarya</taxon>
        <taxon>Basidiomycota</taxon>
        <taxon>Pucciniomycotina</taxon>
        <taxon>Microbotryomycetes</taxon>
        <taxon>Sporidiobolales</taxon>
        <taxon>Sporidiobolaceae</taxon>
        <taxon>Rhodotorula</taxon>
    </lineage>
</organism>
<dbReference type="Pfam" id="PF08386">
    <property type="entry name" value="Abhydrolase_4"/>
    <property type="match status" value="1"/>
</dbReference>
<dbReference type="InterPro" id="IPR000073">
    <property type="entry name" value="AB_hydrolase_1"/>
</dbReference>
<dbReference type="AlphaFoldDB" id="A0A0P9EEM2"/>
<feature type="domain" description="AB hydrolase-1" evidence="3">
    <location>
        <begin position="138"/>
        <end position="308"/>
    </location>
</feature>
<dbReference type="Pfam" id="PF00561">
    <property type="entry name" value="Abhydrolase_1"/>
    <property type="match status" value="1"/>
</dbReference>
<protein>
    <recommendedName>
        <fullName evidence="7">AB hydrolase-1 domain-containing protein</fullName>
    </recommendedName>
</protein>
<keyword evidence="2" id="KW-0378">Hydrolase</keyword>
<dbReference type="OMA" id="MCSDTDP"/>
<dbReference type="SUPFAM" id="SSF53474">
    <property type="entry name" value="alpha/beta-Hydrolases"/>
    <property type="match status" value="1"/>
</dbReference>